<evidence type="ECO:0008006" key="4">
    <source>
        <dbReference type="Google" id="ProtNLM"/>
    </source>
</evidence>
<evidence type="ECO:0000256" key="1">
    <source>
        <dbReference type="SAM" id="MobiDB-lite"/>
    </source>
</evidence>
<gene>
    <name evidence="2" type="ORF">BDY17DRAFT_293928</name>
</gene>
<protein>
    <recommendedName>
        <fullName evidence="4">Tubby C-terminal-like domain-containing protein</fullName>
    </recommendedName>
</protein>
<name>A0A6A6PZY1_9PEZI</name>
<reference evidence="2" key="1">
    <citation type="journal article" date="2020" name="Stud. Mycol.">
        <title>101 Dothideomycetes genomes: a test case for predicting lifestyles and emergence of pathogens.</title>
        <authorList>
            <person name="Haridas S."/>
            <person name="Albert R."/>
            <person name="Binder M."/>
            <person name="Bloem J."/>
            <person name="Labutti K."/>
            <person name="Salamov A."/>
            <person name="Andreopoulos B."/>
            <person name="Baker S."/>
            <person name="Barry K."/>
            <person name="Bills G."/>
            <person name="Bluhm B."/>
            <person name="Cannon C."/>
            <person name="Castanera R."/>
            <person name="Culley D."/>
            <person name="Daum C."/>
            <person name="Ezra D."/>
            <person name="Gonzalez J."/>
            <person name="Henrissat B."/>
            <person name="Kuo A."/>
            <person name="Liang C."/>
            <person name="Lipzen A."/>
            <person name="Lutzoni F."/>
            <person name="Magnuson J."/>
            <person name="Mondo S."/>
            <person name="Nolan M."/>
            <person name="Ohm R."/>
            <person name="Pangilinan J."/>
            <person name="Park H.-J."/>
            <person name="Ramirez L."/>
            <person name="Alfaro M."/>
            <person name="Sun H."/>
            <person name="Tritt A."/>
            <person name="Yoshinaga Y."/>
            <person name="Zwiers L.-H."/>
            <person name="Turgeon B."/>
            <person name="Goodwin S."/>
            <person name="Spatafora J."/>
            <person name="Crous P."/>
            <person name="Grigoriev I."/>
        </authorList>
    </citation>
    <scope>NUCLEOTIDE SEQUENCE</scope>
    <source>
        <strain evidence="2">CBS 113389</strain>
    </source>
</reference>
<organism evidence="2 3">
    <name type="scientific">Neohortaea acidophila</name>
    <dbReference type="NCBI Taxonomy" id="245834"/>
    <lineage>
        <taxon>Eukaryota</taxon>
        <taxon>Fungi</taxon>
        <taxon>Dikarya</taxon>
        <taxon>Ascomycota</taxon>
        <taxon>Pezizomycotina</taxon>
        <taxon>Dothideomycetes</taxon>
        <taxon>Dothideomycetidae</taxon>
        <taxon>Mycosphaerellales</taxon>
        <taxon>Teratosphaeriaceae</taxon>
        <taxon>Neohortaea</taxon>
    </lineage>
</organism>
<dbReference type="AlphaFoldDB" id="A0A6A6PZY1"/>
<dbReference type="OrthoDB" id="4725912at2759"/>
<accession>A0A6A6PZY1</accession>
<dbReference type="EMBL" id="MU001633">
    <property type="protein sequence ID" value="KAF2485585.1"/>
    <property type="molecule type" value="Genomic_DNA"/>
</dbReference>
<keyword evidence="3" id="KW-1185">Reference proteome</keyword>
<evidence type="ECO:0000313" key="2">
    <source>
        <dbReference type="EMBL" id="KAF2485585.1"/>
    </source>
</evidence>
<feature type="region of interest" description="Disordered" evidence="1">
    <location>
        <begin position="12"/>
        <end position="45"/>
    </location>
</feature>
<evidence type="ECO:0000313" key="3">
    <source>
        <dbReference type="Proteomes" id="UP000799767"/>
    </source>
</evidence>
<proteinExistence type="predicted"/>
<dbReference type="RefSeq" id="XP_033592154.1">
    <property type="nucleotide sequence ID" value="XM_033733055.1"/>
</dbReference>
<sequence length="225" mass="25107">MCKTINMLNKLKPKRSKDTAAETNEATTETKEVAPSTAQPETETKLPSYITDSAVQTYDIPYKNWKSTKALVNDVSTGTTLYELDVPTIFRSKVLMRTANDDAEIGHCQSSLFKSTLKAELRGQALELQLKKRFSSDYTYASPAFGGATMTWTFHSGWSDIYYVLLDEQSLPVARWTARGPSIFTNLGKVEFLGTKAESQEAREEIFLTGLTLIYIIVTSRSTSV</sequence>
<dbReference type="Proteomes" id="UP000799767">
    <property type="component" value="Unassembled WGS sequence"/>
</dbReference>
<dbReference type="GeneID" id="54474057"/>